<dbReference type="EMBL" id="CP074694">
    <property type="protein sequence ID" value="QVL31645.1"/>
    <property type="molecule type" value="Genomic_DNA"/>
</dbReference>
<evidence type="ECO:0000313" key="3">
    <source>
        <dbReference type="Proteomes" id="UP000676194"/>
    </source>
</evidence>
<evidence type="ECO:0000256" key="1">
    <source>
        <dbReference type="SAM" id="SignalP"/>
    </source>
</evidence>
<name>A0A8E6EUP0_9BACT</name>
<accession>A0A8E6EUP0</accession>
<keyword evidence="1" id="KW-0732">Signal</keyword>
<evidence type="ECO:0000313" key="2">
    <source>
        <dbReference type="EMBL" id="QVL31645.1"/>
    </source>
</evidence>
<reference evidence="2" key="1">
    <citation type="submission" date="2021-05" db="EMBL/GenBank/DDBJ databases">
        <title>Complete genome sequence of the cellulolytic planctomycete Telmatocola sphagniphila SP2T and characterization of the first cellulase from planctomycetes.</title>
        <authorList>
            <person name="Rakitin A.L."/>
            <person name="Beletsky A.V."/>
            <person name="Naumoff D.G."/>
            <person name="Kulichevskaya I.S."/>
            <person name="Mardanov A.V."/>
            <person name="Ravin N.V."/>
            <person name="Dedysh S.N."/>
        </authorList>
    </citation>
    <scope>NUCLEOTIDE SEQUENCE</scope>
    <source>
        <strain evidence="2">SP2T</strain>
    </source>
</reference>
<dbReference type="Proteomes" id="UP000676194">
    <property type="component" value="Chromosome"/>
</dbReference>
<proteinExistence type="predicted"/>
<feature type="signal peptide" evidence="1">
    <location>
        <begin position="1"/>
        <end position="21"/>
    </location>
</feature>
<feature type="chain" id="PRO_5034824488" description="DUF4252 domain-containing protein" evidence="1">
    <location>
        <begin position="22"/>
        <end position="200"/>
    </location>
</feature>
<protein>
    <recommendedName>
        <fullName evidence="4">DUF4252 domain-containing protein</fullName>
    </recommendedName>
</protein>
<gene>
    <name evidence="2" type="ORF">KIH39_22810</name>
</gene>
<evidence type="ECO:0008006" key="4">
    <source>
        <dbReference type="Google" id="ProtNLM"/>
    </source>
</evidence>
<keyword evidence="3" id="KW-1185">Reference proteome</keyword>
<sequence>MRLDIKHLILVIVSLSFAAVAANAQGKATLVVAGFDRKIVDEHKQLFDMSCIPANVEMVLKLTGHEPVNYFKLQDAWSTKTDGNFADFDGKTIAGLTFHHRFKDKRDKDFPLKRLFSVIDKELSSGRYVIISLQSGKNAYHMHTIYGKDADGDFVAITKSGSKASGAKTVVVPHLKELITQMEGTDILKYEESEPVKQKK</sequence>
<dbReference type="RefSeq" id="WP_213495745.1">
    <property type="nucleotide sequence ID" value="NZ_CP074694.1"/>
</dbReference>
<dbReference type="AlphaFoldDB" id="A0A8E6EUP0"/>
<dbReference type="KEGG" id="tsph:KIH39_22810"/>
<organism evidence="2 3">
    <name type="scientific">Telmatocola sphagniphila</name>
    <dbReference type="NCBI Taxonomy" id="1123043"/>
    <lineage>
        <taxon>Bacteria</taxon>
        <taxon>Pseudomonadati</taxon>
        <taxon>Planctomycetota</taxon>
        <taxon>Planctomycetia</taxon>
        <taxon>Gemmatales</taxon>
        <taxon>Gemmataceae</taxon>
    </lineage>
</organism>